<gene>
    <name evidence="2" type="ORF">GW587_09560</name>
</gene>
<protein>
    <submittedName>
        <fullName evidence="2">GNAT family N-acetyltransferase</fullName>
    </submittedName>
</protein>
<reference evidence="2 3" key="1">
    <citation type="submission" date="2020-01" db="EMBL/GenBank/DDBJ databases">
        <authorList>
            <person name="Lee S.D."/>
        </authorList>
    </citation>
    <scope>NUCLEOTIDE SEQUENCE [LARGE SCALE GENOMIC DNA]</scope>
    <source>
        <strain evidence="2 3">SAP-35</strain>
    </source>
</reference>
<keyword evidence="3" id="KW-1185">Reference proteome</keyword>
<dbReference type="Gene3D" id="3.40.630.30">
    <property type="match status" value="1"/>
</dbReference>
<dbReference type="SUPFAM" id="SSF55729">
    <property type="entry name" value="Acyl-CoA N-acyltransferases (Nat)"/>
    <property type="match status" value="1"/>
</dbReference>
<accession>A0ABX0FIW7</accession>
<feature type="domain" description="BioF2-like acetyltransferase" evidence="1">
    <location>
        <begin position="150"/>
        <end position="291"/>
    </location>
</feature>
<evidence type="ECO:0000313" key="2">
    <source>
        <dbReference type="EMBL" id="NGZ84503.1"/>
    </source>
</evidence>
<evidence type="ECO:0000313" key="3">
    <source>
        <dbReference type="Proteomes" id="UP000666369"/>
    </source>
</evidence>
<name>A0ABX0FIW7_9BURK</name>
<dbReference type="InterPro" id="IPR016181">
    <property type="entry name" value="Acyl_CoA_acyltransferase"/>
</dbReference>
<sequence>MSHLQAPQPATLKQFCWRGQVPDWVGPALEKLYGNPYATLVQFCLERDLVDANTYAAYQDDGLRTLFVFSLRDGVVEVFNEAIRLAAEDIELFAGYIFSSIAEARVVVLRAVHIPRAMWAYPSQQHDYLEDLWIALPPNAEAYTASLSKNNRRNVRRHGKSLRAELGDYQFGVHEKTDINPRDVDAIIHFNHARMAGKNKTSAVDERESRHIKDLVREYGRVGVITIGGQVCAGAIACQVSDNYFLLLMAHDPGYDQFSLGFLCCYLFICDCIERRGAEFHFLWGDYDYKRSFLGQYSSLDKLLLYRSHGARLRHAGLALRATLAAARRRAVGWLKQVQRIEHPAARALLRLCRRLSHA</sequence>
<evidence type="ECO:0000259" key="1">
    <source>
        <dbReference type="Pfam" id="PF13480"/>
    </source>
</evidence>
<dbReference type="Proteomes" id="UP000666369">
    <property type="component" value="Unassembled WGS sequence"/>
</dbReference>
<organism evidence="2 3">
    <name type="scientific">Duganella aceris</name>
    <dbReference type="NCBI Taxonomy" id="2703883"/>
    <lineage>
        <taxon>Bacteria</taxon>
        <taxon>Pseudomonadati</taxon>
        <taxon>Pseudomonadota</taxon>
        <taxon>Betaproteobacteria</taxon>
        <taxon>Burkholderiales</taxon>
        <taxon>Oxalobacteraceae</taxon>
        <taxon>Telluria group</taxon>
        <taxon>Duganella</taxon>
    </lineage>
</organism>
<dbReference type="EMBL" id="JAADJT010000004">
    <property type="protein sequence ID" value="NGZ84503.1"/>
    <property type="molecule type" value="Genomic_DNA"/>
</dbReference>
<reference evidence="3" key="2">
    <citation type="submission" date="2023-07" db="EMBL/GenBank/DDBJ databases">
        <title>Duganella aceri sp. nov., isolated from tree sap.</title>
        <authorList>
            <person name="Kim I.S."/>
        </authorList>
    </citation>
    <scope>NUCLEOTIDE SEQUENCE [LARGE SCALE GENOMIC DNA]</scope>
    <source>
        <strain evidence="3">SAP-35</strain>
    </source>
</reference>
<proteinExistence type="predicted"/>
<comment type="caution">
    <text evidence="2">The sequence shown here is derived from an EMBL/GenBank/DDBJ whole genome shotgun (WGS) entry which is preliminary data.</text>
</comment>
<dbReference type="Pfam" id="PF13480">
    <property type="entry name" value="Acetyltransf_6"/>
    <property type="match status" value="1"/>
</dbReference>
<dbReference type="RefSeq" id="WP_166101673.1">
    <property type="nucleotide sequence ID" value="NZ_JAADJT010000004.1"/>
</dbReference>
<dbReference type="InterPro" id="IPR038740">
    <property type="entry name" value="BioF2-like_GNAT_dom"/>
</dbReference>